<dbReference type="InterPro" id="IPR036770">
    <property type="entry name" value="Ankyrin_rpt-contain_sf"/>
</dbReference>
<evidence type="ECO:0000256" key="1">
    <source>
        <dbReference type="ARBA" id="ARBA00022737"/>
    </source>
</evidence>
<feature type="repeat" description="ANK" evidence="3">
    <location>
        <begin position="144"/>
        <end position="176"/>
    </location>
</feature>
<dbReference type="SMART" id="SM00248">
    <property type="entry name" value="ANK"/>
    <property type="match status" value="5"/>
</dbReference>
<dbReference type="PROSITE" id="PS50297">
    <property type="entry name" value="ANK_REP_REGION"/>
    <property type="match status" value="1"/>
</dbReference>
<protein>
    <submittedName>
        <fullName evidence="4">Uncharacterized protein</fullName>
    </submittedName>
</protein>
<gene>
    <name evidence="4" type="ORF">DM02DRAFT_654677</name>
</gene>
<reference evidence="4 5" key="1">
    <citation type="journal article" date="2018" name="Sci. Rep.">
        <title>Comparative genomics provides insights into the lifestyle and reveals functional heterogeneity of dark septate endophytic fungi.</title>
        <authorList>
            <person name="Knapp D.G."/>
            <person name="Nemeth J.B."/>
            <person name="Barry K."/>
            <person name="Hainaut M."/>
            <person name="Henrissat B."/>
            <person name="Johnson J."/>
            <person name="Kuo A."/>
            <person name="Lim J.H.P."/>
            <person name="Lipzen A."/>
            <person name="Nolan M."/>
            <person name="Ohm R.A."/>
            <person name="Tamas L."/>
            <person name="Grigoriev I.V."/>
            <person name="Spatafora J.W."/>
            <person name="Nagy L.G."/>
            <person name="Kovacs G.M."/>
        </authorList>
    </citation>
    <scope>NUCLEOTIDE SEQUENCE [LARGE SCALE GENOMIC DNA]</scope>
    <source>
        <strain evidence="4 5">DSE2036</strain>
    </source>
</reference>
<proteinExistence type="predicted"/>
<dbReference type="PANTHER" id="PTHR24198">
    <property type="entry name" value="ANKYRIN REPEAT AND PROTEIN KINASE DOMAIN-CONTAINING PROTEIN"/>
    <property type="match status" value="1"/>
</dbReference>
<evidence type="ECO:0000313" key="5">
    <source>
        <dbReference type="Proteomes" id="UP000244855"/>
    </source>
</evidence>
<accession>A0A2V1DVI7</accession>
<keyword evidence="5" id="KW-1185">Reference proteome</keyword>
<organism evidence="4 5">
    <name type="scientific">Periconia macrospinosa</name>
    <dbReference type="NCBI Taxonomy" id="97972"/>
    <lineage>
        <taxon>Eukaryota</taxon>
        <taxon>Fungi</taxon>
        <taxon>Dikarya</taxon>
        <taxon>Ascomycota</taxon>
        <taxon>Pezizomycotina</taxon>
        <taxon>Dothideomycetes</taxon>
        <taxon>Pleosporomycetidae</taxon>
        <taxon>Pleosporales</taxon>
        <taxon>Massarineae</taxon>
        <taxon>Periconiaceae</taxon>
        <taxon>Periconia</taxon>
    </lineage>
</organism>
<dbReference type="OrthoDB" id="7464126at2759"/>
<dbReference type="STRING" id="97972.A0A2V1DVI7"/>
<name>A0A2V1DVI7_9PLEO</name>
<dbReference type="InterPro" id="IPR002110">
    <property type="entry name" value="Ankyrin_rpt"/>
</dbReference>
<dbReference type="Proteomes" id="UP000244855">
    <property type="component" value="Unassembled WGS sequence"/>
</dbReference>
<keyword evidence="1" id="KW-0677">Repeat</keyword>
<evidence type="ECO:0000313" key="4">
    <source>
        <dbReference type="EMBL" id="PVI01294.1"/>
    </source>
</evidence>
<sequence>MVYLLKHGADVHQALELNIGNSSIRLTSLHLATLAKGGKLVRILLRYKANAREEIQCMGDKWYIAGTSLHLSTLFNASRIADLLLKNGAQAHDKFQVSLPKVHAEPKAIHFAIARGSKTMVETLLGKGWDDDAGLKLSLQNLGTQLSALHLALLLNRESLVELLLAKGVDLCASYTVGVSKKFQAELSALHLATLSGKEGIPGLFENDVDIHAKSLASIEMIIQFELKILDVISVCRTREVTEPLLKKAIQDQAEQQEGMERNLALYLATALGYTTVLKLLLERTDNIDGKLSVKTQATVDAAFEGKFQN</sequence>
<dbReference type="EMBL" id="KZ805360">
    <property type="protein sequence ID" value="PVI01294.1"/>
    <property type="molecule type" value="Genomic_DNA"/>
</dbReference>
<dbReference type="PROSITE" id="PS50088">
    <property type="entry name" value="ANK_REPEAT"/>
    <property type="match status" value="1"/>
</dbReference>
<evidence type="ECO:0000256" key="2">
    <source>
        <dbReference type="ARBA" id="ARBA00023043"/>
    </source>
</evidence>
<dbReference type="PANTHER" id="PTHR24198:SF165">
    <property type="entry name" value="ANKYRIN REPEAT-CONTAINING PROTEIN-RELATED"/>
    <property type="match status" value="1"/>
</dbReference>
<dbReference type="SUPFAM" id="SSF48403">
    <property type="entry name" value="Ankyrin repeat"/>
    <property type="match status" value="1"/>
</dbReference>
<dbReference type="Gene3D" id="1.25.40.20">
    <property type="entry name" value="Ankyrin repeat-containing domain"/>
    <property type="match status" value="2"/>
</dbReference>
<dbReference type="Pfam" id="PF12796">
    <property type="entry name" value="Ank_2"/>
    <property type="match status" value="1"/>
</dbReference>
<dbReference type="AlphaFoldDB" id="A0A2V1DVI7"/>
<evidence type="ECO:0000256" key="3">
    <source>
        <dbReference type="PROSITE-ProRule" id="PRU00023"/>
    </source>
</evidence>
<keyword evidence="2 3" id="KW-0040">ANK repeat</keyword>